<dbReference type="SUPFAM" id="SSF50998">
    <property type="entry name" value="Quinoprotein alcohol dehydrogenase-like"/>
    <property type="match status" value="1"/>
</dbReference>
<dbReference type="Pfam" id="PF00400">
    <property type="entry name" value="WD40"/>
    <property type="match status" value="1"/>
</dbReference>
<dbReference type="EMBL" id="BONF01000010">
    <property type="protein sequence ID" value="GIF80511.1"/>
    <property type="molecule type" value="Genomic_DNA"/>
</dbReference>
<dbReference type="PANTHER" id="PTHR19848">
    <property type="entry name" value="WD40 REPEAT PROTEIN"/>
    <property type="match status" value="1"/>
</dbReference>
<evidence type="ECO:0000256" key="1">
    <source>
        <dbReference type="ARBA" id="ARBA00022574"/>
    </source>
</evidence>
<name>A0A8J3JA72_9ACTN</name>
<evidence type="ECO:0000313" key="4">
    <source>
        <dbReference type="Proteomes" id="UP000601223"/>
    </source>
</evidence>
<dbReference type="InterPro" id="IPR015943">
    <property type="entry name" value="WD40/YVTN_repeat-like_dom_sf"/>
</dbReference>
<evidence type="ECO:0000256" key="2">
    <source>
        <dbReference type="ARBA" id="ARBA00022737"/>
    </source>
</evidence>
<dbReference type="AlphaFoldDB" id="A0A8J3JA72"/>
<dbReference type="Gene3D" id="2.130.10.10">
    <property type="entry name" value="YVTN repeat-like/Quinoprotein amine dehydrogenase"/>
    <property type="match status" value="2"/>
</dbReference>
<organism evidence="3 4">
    <name type="scientific">Catellatospora bangladeshensis</name>
    <dbReference type="NCBI Taxonomy" id="310355"/>
    <lineage>
        <taxon>Bacteria</taxon>
        <taxon>Bacillati</taxon>
        <taxon>Actinomycetota</taxon>
        <taxon>Actinomycetes</taxon>
        <taxon>Micromonosporales</taxon>
        <taxon>Micromonosporaceae</taxon>
        <taxon>Catellatospora</taxon>
    </lineage>
</organism>
<protein>
    <recommendedName>
        <fullName evidence="5">WD40 repeat domain-containing protein</fullName>
    </recommendedName>
</protein>
<dbReference type="PANTHER" id="PTHR19848:SF8">
    <property type="entry name" value="F-BOX AND WD REPEAT DOMAIN CONTAINING 7"/>
    <property type="match status" value="1"/>
</dbReference>
<dbReference type="InterPro" id="IPR001680">
    <property type="entry name" value="WD40_rpt"/>
</dbReference>
<keyword evidence="4" id="KW-1185">Reference proteome</keyword>
<keyword evidence="1" id="KW-0853">WD repeat</keyword>
<evidence type="ECO:0000313" key="3">
    <source>
        <dbReference type="EMBL" id="GIF80511.1"/>
    </source>
</evidence>
<proteinExistence type="predicted"/>
<evidence type="ECO:0008006" key="5">
    <source>
        <dbReference type="Google" id="ProtNLM"/>
    </source>
</evidence>
<gene>
    <name evidence="3" type="ORF">Cba03nite_18600</name>
</gene>
<comment type="caution">
    <text evidence="3">The sequence shown here is derived from an EMBL/GenBank/DDBJ whole genome shotgun (WGS) entry which is preliminary data.</text>
</comment>
<reference evidence="3 4" key="1">
    <citation type="submission" date="2021-01" db="EMBL/GenBank/DDBJ databases">
        <title>Whole genome shotgun sequence of Catellatospora bangladeshensis NBRC 107357.</title>
        <authorList>
            <person name="Komaki H."/>
            <person name="Tamura T."/>
        </authorList>
    </citation>
    <scope>NUCLEOTIDE SEQUENCE [LARGE SCALE GENOMIC DNA]</scope>
    <source>
        <strain evidence="3 4">NBRC 107357</strain>
    </source>
</reference>
<dbReference type="RefSeq" id="WP_203744198.1">
    <property type="nucleotide sequence ID" value="NZ_BONF01000010.1"/>
</dbReference>
<sequence>MPGEQVVLPHPRASELTTFRAPDGGVRLVSSGSDALYAWDPATGEQTAMFEGEWGVFATEICHPDGRGPVLALATEYGVEWFDAATGARCHGESAFCDTVWDLAVARTPDGAETLFGAGYCGPHPIYRWDAATGALLPDLGEHDNHIVAVAVVTLPGGKLMVSATGWSRTIHRWDPATGAELGPPLAGHTAIVNAMSSAALPDGRVLLVSGDSAGVVRRWDAVTGEEVGKPIKAHPASATVLTTLVAGHPQLLTSGDDQVIRRWDAVTGELLDEPAAGCSPVLLTVGGVSSIATCCPVGVTVRPFQLS</sequence>
<keyword evidence="2" id="KW-0677">Repeat</keyword>
<accession>A0A8J3JA72</accession>
<dbReference type="InterPro" id="IPR011047">
    <property type="entry name" value="Quinoprotein_ADH-like_sf"/>
</dbReference>
<dbReference type="Proteomes" id="UP000601223">
    <property type="component" value="Unassembled WGS sequence"/>
</dbReference>